<dbReference type="CDD" id="cd00093">
    <property type="entry name" value="HTH_XRE"/>
    <property type="match status" value="1"/>
</dbReference>
<dbReference type="GO" id="GO:0003677">
    <property type="term" value="F:DNA binding"/>
    <property type="evidence" value="ECO:0007669"/>
    <property type="project" value="InterPro"/>
</dbReference>
<dbReference type="RefSeq" id="WP_103317412.1">
    <property type="nucleotide sequence ID" value="NZ_PPTF01000013.1"/>
</dbReference>
<dbReference type="InterPro" id="IPR010982">
    <property type="entry name" value="Lambda_DNA-bd_dom_sf"/>
</dbReference>
<dbReference type="PROSITE" id="PS50943">
    <property type="entry name" value="HTH_CROC1"/>
    <property type="match status" value="1"/>
</dbReference>
<evidence type="ECO:0000313" key="4">
    <source>
        <dbReference type="Proteomes" id="UP000236416"/>
    </source>
</evidence>
<name>A0A2K4MSR3_9NEIS</name>
<protein>
    <recommendedName>
        <fullName evidence="2">HTH cro/C1-type domain-containing protein</fullName>
    </recommendedName>
</protein>
<dbReference type="SMART" id="SM00530">
    <property type="entry name" value="HTH_XRE"/>
    <property type="match status" value="1"/>
</dbReference>
<dbReference type="Proteomes" id="UP000236416">
    <property type="component" value="Unassembled WGS sequence"/>
</dbReference>
<dbReference type="EMBL" id="PPTF01000013">
    <property type="protein sequence ID" value="POB00147.1"/>
    <property type="molecule type" value="Genomic_DNA"/>
</dbReference>
<feature type="compositionally biased region" description="Basic and acidic residues" evidence="1">
    <location>
        <begin position="162"/>
        <end position="175"/>
    </location>
</feature>
<evidence type="ECO:0000259" key="2">
    <source>
        <dbReference type="PROSITE" id="PS50943"/>
    </source>
</evidence>
<evidence type="ECO:0000256" key="1">
    <source>
        <dbReference type="SAM" id="MobiDB-lite"/>
    </source>
</evidence>
<feature type="domain" description="HTH cro/C1-type" evidence="2">
    <location>
        <begin position="19"/>
        <end position="74"/>
    </location>
</feature>
<dbReference type="Gene3D" id="1.10.260.40">
    <property type="entry name" value="lambda repressor-like DNA-binding domains"/>
    <property type="match status" value="1"/>
</dbReference>
<dbReference type="AlphaFoldDB" id="A0A2K4MSR3"/>
<proteinExistence type="predicted"/>
<reference evidence="3 4" key="1">
    <citation type="submission" date="2018-01" db="EMBL/GenBank/DDBJ databases">
        <title>Genomic Sequence of Chromobacterium MWU13-2610 from wild cranberry bogs within the Cape Cod National Seashore.</title>
        <authorList>
            <person name="O'Hara-Hanley K."/>
            <person name="Soby S."/>
            <person name="Harrison A."/>
        </authorList>
    </citation>
    <scope>NUCLEOTIDE SEQUENCE [LARGE SCALE GENOMIC DNA]</scope>
    <source>
        <strain evidence="3 4">MWU13-2610</strain>
    </source>
</reference>
<comment type="caution">
    <text evidence="3">The sequence shown here is derived from an EMBL/GenBank/DDBJ whole genome shotgun (WGS) entry which is preliminary data.</text>
</comment>
<evidence type="ECO:0000313" key="3">
    <source>
        <dbReference type="EMBL" id="POB00147.1"/>
    </source>
</evidence>
<dbReference type="Pfam" id="PF01381">
    <property type="entry name" value="HTH_3"/>
    <property type="match status" value="1"/>
</dbReference>
<sequence length="175" mass="19002">MLTQSSIKLAYMESWNIRLKQCLDEQKLKPSDLAKRVGVAPAAITQWTNSTTKTITGENLLKAAKVLKVAPEWLMFGTGPKTPNTPSTQAGLPDELQALLDDLYRAWLAKSLDANLISSLRMITNRLGIAPEARDMGVQGLDTAKKLGSRLSNPSGLNLDPKPTDSDKNGDLDAN</sequence>
<keyword evidence="4" id="KW-1185">Reference proteome</keyword>
<feature type="region of interest" description="Disordered" evidence="1">
    <location>
        <begin position="144"/>
        <end position="175"/>
    </location>
</feature>
<gene>
    <name evidence="3" type="ORF">C2134_02850</name>
</gene>
<dbReference type="InterPro" id="IPR001387">
    <property type="entry name" value="Cro/C1-type_HTH"/>
</dbReference>
<accession>A0A2K4MSR3</accession>
<organism evidence="3 4">
    <name type="scientific">Chromobacterium sinusclupearum</name>
    <dbReference type="NCBI Taxonomy" id="2077146"/>
    <lineage>
        <taxon>Bacteria</taxon>
        <taxon>Pseudomonadati</taxon>
        <taxon>Pseudomonadota</taxon>
        <taxon>Betaproteobacteria</taxon>
        <taxon>Neisseriales</taxon>
        <taxon>Chromobacteriaceae</taxon>
        <taxon>Chromobacterium</taxon>
    </lineage>
</organism>
<dbReference type="SUPFAM" id="SSF47413">
    <property type="entry name" value="lambda repressor-like DNA-binding domains"/>
    <property type="match status" value="1"/>
</dbReference>